<keyword evidence="2" id="KW-0548">Nucleotidyltransferase</keyword>
<dbReference type="SMART" id="SM00493">
    <property type="entry name" value="TOPRIM"/>
    <property type="match status" value="1"/>
</dbReference>
<organism evidence="2 3">
    <name type="scientific">Kluyvera cryocrescens</name>
    <name type="common">Kluyvera citrophila</name>
    <dbReference type="NCBI Taxonomy" id="580"/>
    <lineage>
        <taxon>Bacteria</taxon>
        <taxon>Pseudomonadati</taxon>
        <taxon>Pseudomonadota</taxon>
        <taxon>Gammaproteobacteria</taxon>
        <taxon>Enterobacterales</taxon>
        <taxon>Enterobacteriaceae</taxon>
        <taxon>Kluyvera</taxon>
    </lineage>
</organism>
<keyword evidence="2" id="KW-0808">Transferase</keyword>
<evidence type="ECO:0000313" key="2">
    <source>
        <dbReference type="EMBL" id="VFS61394.1"/>
    </source>
</evidence>
<evidence type="ECO:0000313" key="3">
    <source>
        <dbReference type="Proteomes" id="UP000401081"/>
    </source>
</evidence>
<accession>A0A485AK04</accession>
<keyword evidence="3" id="KW-1185">Reference proteome</keyword>
<dbReference type="Gene3D" id="3.40.1360.10">
    <property type="match status" value="1"/>
</dbReference>
<dbReference type="Proteomes" id="UP000401081">
    <property type="component" value="Unassembled WGS sequence"/>
</dbReference>
<evidence type="ECO:0000259" key="1">
    <source>
        <dbReference type="SMART" id="SM00493"/>
    </source>
</evidence>
<gene>
    <name evidence="2" type="primary">traC_1</name>
    <name evidence="2" type="ORF">NCTC12993_01908</name>
</gene>
<dbReference type="CDD" id="cd01029">
    <property type="entry name" value="TOPRIM_primases"/>
    <property type="match status" value="1"/>
</dbReference>
<dbReference type="AlphaFoldDB" id="A0A485AK04"/>
<reference evidence="2 3" key="1">
    <citation type="submission" date="2019-03" db="EMBL/GenBank/DDBJ databases">
        <authorList>
            <consortium name="Pathogen Informatics"/>
        </authorList>
    </citation>
    <scope>NUCLEOTIDE SEQUENCE [LARGE SCALE GENOMIC DNA]</scope>
    <source>
        <strain evidence="2 3">NCTC12993</strain>
    </source>
</reference>
<sequence>MDAIGWGGLVVNGKTVFIAEGYATAATVREITGCPVCVAFTAGNLREVAESVRSEFPRARIIIAADNDANTDGNPGVTKAIDAASRYRCELLIPSSHGDWNDHKDELVKKWEAVA</sequence>
<feature type="domain" description="Toprim" evidence="1">
    <location>
        <begin position="14"/>
        <end position="89"/>
    </location>
</feature>
<dbReference type="GO" id="GO:0016779">
    <property type="term" value="F:nucleotidyltransferase activity"/>
    <property type="evidence" value="ECO:0007669"/>
    <property type="project" value="UniProtKB-KW"/>
</dbReference>
<dbReference type="InterPro" id="IPR006171">
    <property type="entry name" value="TOPRIM_dom"/>
</dbReference>
<dbReference type="InterPro" id="IPR034154">
    <property type="entry name" value="TOPRIM_DnaG/twinkle"/>
</dbReference>
<dbReference type="EMBL" id="CAADJD010000015">
    <property type="protein sequence ID" value="VFS61394.1"/>
    <property type="molecule type" value="Genomic_DNA"/>
</dbReference>
<dbReference type="Pfam" id="PF13362">
    <property type="entry name" value="Toprim_3"/>
    <property type="match status" value="1"/>
</dbReference>
<protein>
    <submittedName>
        <fullName evidence="2">DNA primase TraC</fullName>
        <ecNumber evidence="2">2.7.7.-</ecNumber>
    </submittedName>
</protein>
<name>A0A485AK04_KLUCR</name>
<proteinExistence type="predicted"/>
<dbReference type="EC" id="2.7.7.-" evidence="2"/>